<dbReference type="OrthoDB" id="9807384at2"/>
<accession>A0A1M5FHY6</accession>
<sequence length="292" mass="32833">MKRTFLFILFWIAAGASALAQKIVVSASVSQPQILIGEPLQLTLRVQMPEAASITWFVTDTFPHFEIQHRSAIDTVRSGAGEQILVQNIRITSWDSGRWNLPSFSVNGSNRTAPIAIGVTYSPMDPAQPYHDVKDVLAVQRPGAQNWIWYLVGAALLLVFFLLLFPGRKKKEKATTASPETAYREAIRGLDMLQKRSGELPVKEFYTELVGLFRNYLVRRQDYQSSSKTTSDLQQQLPEWGLQKDAAARLLESLQLSDAVKFARFEASAEERKASVAHIRETIVELERKKPG</sequence>
<keyword evidence="1" id="KW-1133">Transmembrane helix</keyword>
<keyword evidence="1" id="KW-0812">Transmembrane</keyword>
<dbReference type="RefSeq" id="WP_073045515.1">
    <property type="nucleotide sequence ID" value="NZ_FQUO01000014.1"/>
</dbReference>
<protein>
    <recommendedName>
        <fullName evidence="5">Oxygen tolerance</fullName>
    </recommendedName>
</protein>
<organism evidence="3 4">
    <name type="scientific">Cnuella takakiae</name>
    <dbReference type="NCBI Taxonomy" id="1302690"/>
    <lineage>
        <taxon>Bacteria</taxon>
        <taxon>Pseudomonadati</taxon>
        <taxon>Bacteroidota</taxon>
        <taxon>Chitinophagia</taxon>
        <taxon>Chitinophagales</taxon>
        <taxon>Chitinophagaceae</taxon>
        <taxon>Cnuella</taxon>
    </lineage>
</organism>
<dbReference type="EMBL" id="FQUO01000014">
    <property type="protein sequence ID" value="SHF91160.1"/>
    <property type="molecule type" value="Genomic_DNA"/>
</dbReference>
<feature type="signal peptide" evidence="2">
    <location>
        <begin position="1"/>
        <end position="20"/>
    </location>
</feature>
<feature type="transmembrane region" description="Helical" evidence="1">
    <location>
        <begin position="147"/>
        <end position="165"/>
    </location>
</feature>
<reference evidence="3 4" key="1">
    <citation type="submission" date="2016-11" db="EMBL/GenBank/DDBJ databases">
        <authorList>
            <person name="Jaros S."/>
            <person name="Januszkiewicz K."/>
            <person name="Wedrychowicz H."/>
        </authorList>
    </citation>
    <scope>NUCLEOTIDE SEQUENCE [LARGE SCALE GENOMIC DNA]</scope>
    <source>
        <strain evidence="3 4">DSM 26897</strain>
    </source>
</reference>
<keyword evidence="2" id="KW-0732">Signal</keyword>
<keyword evidence="1" id="KW-0472">Membrane</keyword>
<dbReference type="STRING" id="1302690.BUE76_19120"/>
<evidence type="ECO:0000313" key="4">
    <source>
        <dbReference type="Proteomes" id="UP000184368"/>
    </source>
</evidence>
<dbReference type="Proteomes" id="UP000184368">
    <property type="component" value="Unassembled WGS sequence"/>
</dbReference>
<keyword evidence="4" id="KW-1185">Reference proteome</keyword>
<proteinExistence type="predicted"/>
<evidence type="ECO:0000256" key="1">
    <source>
        <dbReference type="SAM" id="Phobius"/>
    </source>
</evidence>
<feature type="chain" id="PRO_5013177732" description="Oxygen tolerance" evidence="2">
    <location>
        <begin position="21"/>
        <end position="292"/>
    </location>
</feature>
<evidence type="ECO:0000256" key="2">
    <source>
        <dbReference type="SAM" id="SignalP"/>
    </source>
</evidence>
<dbReference type="AlphaFoldDB" id="A0A1M5FHY6"/>
<gene>
    <name evidence="3" type="ORF">SAMN05444008_11417</name>
</gene>
<evidence type="ECO:0008006" key="5">
    <source>
        <dbReference type="Google" id="ProtNLM"/>
    </source>
</evidence>
<evidence type="ECO:0000313" key="3">
    <source>
        <dbReference type="EMBL" id="SHF91160.1"/>
    </source>
</evidence>
<name>A0A1M5FHY6_9BACT</name>